<dbReference type="Gene3D" id="1.20.120.20">
    <property type="entry name" value="Apolipoprotein"/>
    <property type="match status" value="1"/>
</dbReference>
<accession>A0A2N8ZC22</accession>
<dbReference type="RefSeq" id="WP_102522117.1">
    <property type="nucleotide sequence ID" value="NZ_LT960611.1"/>
</dbReference>
<organism evidence="3 4">
    <name type="scientific">Vibrio tapetis subsp. tapetis</name>
    <dbReference type="NCBI Taxonomy" id="1671868"/>
    <lineage>
        <taxon>Bacteria</taxon>
        <taxon>Pseudomonadati</taxon>
        <taxon>Pseudomonadota</taxon>
        <taxon>Gammaproteobacteria</taxon>
        <taxon>Vibrionales</taxon>
        <taxon>Vibrionaceae</taxon>
        <taxon>Vibrio</taxon>
    </lineage>
</organism>
<dbReference type="EMBL" id="LT960611">
    <property type="protein sequence ID" value="SON49454.1"/>
    <property type="molecule type" value="Genomic_DNA"/>
</dbReference>
<evidence type="ECO:0000256" key="2">
    <source>
        <dbReference type="SAM" id="SignalP"/>
    </source>
</evidence>
<dbReference type="InterPro" id="IPR021307">
    <property type="entry name" value="DUF2884"/>
</dbReference>
<name>A0A2N8ZC22_9VIBR</name>
<keyword evidence="2" id="KW-0732">Signal</keyword>
<gene>
    <name evidence="3" type="ORF">VTAP4600_A1475</name>
</gene>
<dbReference type="AlphaFoldDB" id="A0A2N8ZC22"/>
<dbReference type="Pfam" id="PF11101">
    <property type="entry name" value="DUF2884"/>
    <property type="match status" value="1"/>
</dbReference>
<evidence type="ECO:0000313" key="3">
    <source>
        <dbReference type="EMBL" id="SON49454.1"/>
    </source>
</evidence>
<reference evidence="3 4" key="1">
    <citation type="submission" date="2017-10" db="EMBL/GenBank/DDBJ databases">
        <authorList>
            <person name="Banno H."/>
            <person name="Chua N.-H."/>
        </authorList>
    </citation>
    <scope>NUCLEOTIDE SEQUENCE [LARGE SCALE GENOMIC DNA]</scope>
    <source>
        <strain evidence="3">Vibrio tapetis CECT4600</strain>
    </source>
</reference>
<feature type="chain" id="PRO_5014724898" description="Methyl-accepting chemotaxis protein" evidence="2">
    <location>
        <begin position="20"/>
        <end position="248"/>
    </location>
</feature>
<evidence type="ECO:0000256" key="1">
    <source>
        <dbReference type="SAM" id="Coils"/>
    </source>
</evidence>
<dbReference type="KEGG" id="vta:A1475"/>
<feature type="coiled-coil region" evidence="1">
    <location>
        <begin position="180"/>
        <end position="207"/>
    </location>
</feature>
<dbReference type="OrthoDB" id="5904592at2"/>
<evidence type="ECO:0000313" key="4">
    <source>
        <dbReference type="Proteomes" id="UP000235828"/>
    </source>
</evidence>
<protein>
    <recommendedName>
        <fullName evidence="5">Methyl-accepting chemotaxis protein</fullName>
    </recommendedName>
</protein>
<keyword evidence="4" id="KW-1185">Reference proteome</keyword>
<feature type="signal peptide" evidence="2">
    <location>
        <begin position="1"/>
        <end position="19"/>
    </location>
</feature>
<sequence>MNKSWLALGLLLSSQGALAGQCKIDVSNEVHLDGAQVEVYQQGQPKVLIDKDNNVFINGEALDLDQIQQQAAQAYREKMNKYVPEAKTIANSGVELAKEIVDDVSSSFDNSEAFDNVKVAIDKFYADIEARYTQDGSFVLKEEAFSDAWNNWRNEFDQMRETFDSEFFSSAFTALSEKMKKEGGINLTELKDKMTELKNQLEEKVKGRSDDIKKDAQQYCDDLEAVAEEEKALHEKIPELKNYRVFTI</sequence>
<evidence type="ECO:0008006" key="5">
    <source>
        <dbReference type="Google" id="ProtNLM"/>
    </source>
</evidence>
<keyword evidence="1" id="KW-0175">Coiled coil</keyword>
<dbReference type="Proteomes" id="UP000235828">
    <property type="component" value="Chromosome A"/>
</dbReference>
<proteinExistence type="predicted"/>